<evidence type="ECO:0000313" key="2">
    <source>
        <dbReference type="Proteomes" id="UP000826661"/>
    </source>
</evidence>
<gene>
    <name evidence="1" type="ORF">H0G86_011525</name>
</gene>
<dbReference type="AlphaFoldDB" id="A0A8G0LPJ1"/>
<reference evidence="1 2" key="1">
    <citation type="journal article" date="2021" name="BMC Genomics">
        <title>Telomere-to-telomere genome assembly of asparaginase-producing Trichoderma simmonsii.</title>
        <authorList>
            <person name="Chung D."/>
            <person name="Kwon Y.M."/>
            <person name="Yang Y."/>
        </authorList>
    </citation>
    <scope>NUCLEOTIDE SEQUENCE [LARGE SCALE GENOMIC DNA]</scope>
    <source>
        <strain evidence="1 2">GH-Sj1</strain>
    </source>
</reference>
<dbReference type="EMBL" id="CP075869">
    <property type="protein sequence ID" value="QYT04620.1"/>
    <property type="molecule type" value="Genomic_DNA"/>
</dbReference>
<proteinExistence type="predicted"/>
<dbReference type="PANTHER" id="PTHR35391:SF7">
    <property type="entry name" value="C2H2-TYPE DOMAIN-CONTAINING PROTEIN"/>
    <property type="match status" value="1"/>
</dbReference>
<protein>
    <submittedName>
        <fullName evidence="1">Uncharacterized protein</fullName>
    </submittedName>
</protein>
<dbReference type="PANTHER" id="PTHR35391">
    <property type="entry name" value="C2H2-TYPE DOMAIN-CONTAINING PROTEIN-RELATED"/>
    <property type="match status" value="1"/>
</dbReference>
<dbReference type="Proteomes" id="UP000826661">
    <property type="component" value="Chromosome VI"/>
</dbReference>
<organism evidence="1 2">
    <name type="scientific">Trichoderma simmonsii</name>
    <dbReference type="NCBI Taxonomy" id="1491479"/>
    <lineage>
        <taxon>Eukaryota</taxon>
        <taxon>Fungi</taxon>
        <taxon>Dikarya</taxon>
        <taxon>Ascomycota</taxon>
        <taxon>Pezizomycotina</taxon>
        <taxon>Sordariomycetes</taxon>
        <taxon>Hypocreomycetidae</taxon>
        <taxon>Hypocreales</taxon>
        <taxon>Hypocreaceae</taxon>
        <taxon>Trichoderma</taxon>
    </lineage>
</organism>
<evidence type="ECO:0000313" key="1">
    <source>
        <dbReference type="EMBL" id="QYT04620.1"/>
    </source>
</evidence>
<accession>A0A8G0LPJ1</accession>
<name>A0A8G0LPJ1_9HYPO</name>
<sequence>MAHQKEWQDIYSAALDCDLLFDKCLTQIVEPGTISLLGEAAVAQDQLVRDLHARFQAWSSYLGVFAEQNVCLDRRLSSSKEIQDMVINRLDTLFLNLQHFVQITRIREDSDRNETLEWKTNVENLMADLRKTGEYIEGSVDRLHRLGVIIRQSSTASLISRVRAFSAKKSDSSLENTSYLVIKHLYAGAPLSLQRLLGQSILERHYNIQYRREHQRRLSTRPLAVLCKRNGQTQVENNRLELRDTFTRKGPDDNAPNGIYNNFLIQTDQGVVSQSSSKPSTFHTDEFYHRLEARKQSPALSTVSTTPLVHTGDISYPQPPKPLGGGNSSWATCQWCFESYPYNKFQDKSWWRRHVDHDFQPYICLFDTCPYSPGFDNFSSWVEHMEKHHSPNWIATINSKAIWRCKIGHESPELFDDEASLRDHMRKHHLDSYTEHQLGRIARRSSIRIPGSQDICPICGRDPNNDLNIPDEPKISQYSYQNKRKRESEPIIQTQLNVNDQGKRRKVILEGEREIIANESASAGEPASELASSRKAESILPQSMDQLRRERLLIHIAEHLQSLSFMSLRLNAFQEQYEKRGDDFAM</sequence>
<keyword evidence="2" id="KW-1185">Reference proteome</keyword>